<dbReference type="CDD" id="cd03215">
    <property type="entry name" value="ABC_Carb_Monos_II"/>
    <property type="match status" value="1"/>
</dbReference>
<gene>
    <name evidence="4" type="ORF">H0I76_06795</name>
</gene>
<evidence type="ECO:0000259" key="3">
    <source>
        <dbReference type="PROSITE" id="PS50893"/>
    </source>
</evidence>
<dbReference type="RefSeq" id="WP_200608591.1">
    <property type="nucleotide sequence ID" value="NZ_JAEHHL010000002.1"/>
</dbReference>
<accession>A0A8J7M641</accession>
<dbReference type="GO" id="GO:0016887">
    <property type="term" value="F:ATP hydrolysis activity"/>
    <property type="evidence" value="ECO:0007669"/>
    <property type="project" value="InterPro"/>
</dbReference>
<dbReference type="InterPro" id="IPR027417">
    <property type="entry name" value="P-loop_NTPase"/>
</dbReference>
<reference evidence="4" key="1">
    <citation type="submission" date="2020-12" db="EMBL/GenBank/DDBJ databases">
        <title>Bacterial taxonomy.</title>
        <authorList>
            <person name="Pan X."/>
        </authorList>
    </citation>
    <scope>NUCLEOTIDE SEQUENCE</scope>
    <source>
        <strain evidence="4">M0105</strain>
    </source>
</reference>
<dbReference type="PANTHER" id="PTHR43790">
    <property type="entry name" value="CARBOHYDRATE TRANSPORT ATP-BINDING PROTEIN MG119-RELATED"/>
    <property type="match status" value="1"/>
</dbReference>
<dbReference type="InterPro" id="IPR003439">
    <property type="entry name" value="ABC_transporter-like_ATP-bd"/>
</dbReference>
<proteinExistence type="predicted"/>
<dbReference type="InterPro" id="IPR050107">
    <property type="entry name" value="ABC_carbohydrate_import_ATPase"/>
</dbReference>
<dbReference type="InterPro" id="IPR003593">
    <property type="entry name" value="AAA+_ATPase"/>
</dbReference>
<feature type="domain" description="ABC transporter" evidence="3">
    <location>
        <begin position="9"/>
        <end position="239"/>
    </location>
</feature>
<dbReference type="Pfam" id="PF00005">
    <property type="entry name" value="ABC_tran"/>
    <property type="match status" value="2"/>
</dbReference>
<dbReference type="GO" id="GO:0005524">
    <property type="term" value="F:ATP binding"/>
    <property type="evidence" value="ECO:0007669"/>
    <property type="project" value="UniProtKB-KW"/>
</dbReference>
<keyword evidence="5" id="KW-1185">Reference proteome</keyword>
<dbReference type="CDD" id="cd03216">
    <property type="entry name" value="ABC_Carb_Monos_I"/>
    <property type="match status" value="1"/>
</dbReference>
<dbReference type="PROSITE" id="PS50893">
    <property type="entry name" value="ABC_TRANSPORTER_2"/>
    <property type="match status" value="2"/>
</dbReference>
<dbReference type="InterPro" id="IPR017871">
    <property type="entry name" value="ABC_transporter-like_CS"/>
</dbReference>
<organism evidence="4 5">
    <name type="scientific">Thermohalobaculum xanthum</name>
    <dbReference type="NCBI Taxonomy" id="2753746"/>
    <lineage>
        <taxon>Bacteria</taxon>
        <taxon>Pseudomonadati</taxon>
        <taxon>Pseudomonadota</taxon>
        <taxon>Alphaproteobacteria</taxon>
        <taxon>Rhodobacterales</taxon>
        <taxon>Paracoccaceae</taxon>
        <taxon>Thermohalobaculum</taxon>
    </lineage>
</organism>
<evidence type="ECO:0000313" key="4">
    <source>
        <dbReference type="EMBL" id="MBK0398890.1"/>
    </source>
</evidence>
<dbReference type="Gene3D" id="3.40.50.300">
    <property type="entry name" value="P-loop containing nucleotide triphosphate hydrolases"/>
    <property type="match status" value="2"/>
</dbReference>
<keyword evidence="1" id="KW-0547">Nucleotide-binding</keyword>
<dbReference type="PROSITE" id="PS00211">
    <property type="entry name" value="ABC_TRANSPORTER_1"/>
    <property type="match status" value="2"/>
</dbReference>
<evidence type="ECO:0000313" key="5">
    <source>
        <dbReference type="Proteomes" id="UP000655420"/>
    </source>
</evidence>
<dbReference type="Proteomes" id="UP000655420">
    <property type="component" value="Unassembled WGS sequence"/>
</dbReference>
<comment type="caution">
    <text evidence="4">The sequence shown here is derived from an EMBL/GenBank/DDBJ whole genome shotgun (WGS) entry which is preliminary data.</text>
</comment>
<dbReference type="PANTHER" id="PTHR43790:SF4">
    <property type="entry name" value="GUANOSINE IMPORT ATP-BINDING PROTEIN NUPO"/>
    <property type="match status" value="1"/>
</dbReference>
<evidence type="ECO:0000256" key="2">
    <source>
        <dbReference type="ARBA" id="ARBA00022840"/>
    </source>
</evidence>
<dbReference type="EMBL" id="JAEHHL010000002">
    <property type="protein sequence ID" value="MBK0398890.1"/>
    <property type="molecule type" value="Genomic_DNA"/>
</dbReference>
<keyword evidence="2 4" id="KW-0067">ATP-binding</keyword>
<evidence type="ECO:0000256" key="1">
    <source>
        <dbReference type="ARBA" id="ARBA00022741"/>
    </source>
</evidence>
<feature type="domain" description="ABC transporter" evidence="3">
    <location>
        <begin position="256"/>
        <end position="503"/>
    </location>
</feature>
<protein>
    <submittedName>
        <fullName evidence="4">ABC transporter ATP-binding protein</fullName>
    </submittedName>
</protein>
<dbReference type="SMART" id="SM00382">
    <property type="entry name" value="AAA"/>
    <property type="match status" value="2"/>
</dbReference>
<dbReference type="SUPFAM" id="SSF52540">
    <property type="entry name" value="P-loop containing nucleoside triphosphate hydrolases"/>
    <property type="match status" value="2"/>
</dbReference>
<dbReference type="AlphaFoldDB" id="A0A8J7M641"/>
<name>A0A8J7M641_9RHOB</name>
<sequence length="519" mass="54918">MTDADAPLLEARGITRFFGRFAANRDVSLAIRPGERHALLGENGAGKSTLVKMIYGVLAPSGGEFLWEGQPVAITSPAAARALGIGMVFQHFNLFDALTVAENIALSLRGERMRGLAARITKVSRSYGLAIDPNRAVHSLSAGEKQRVEIIRCLLQNPRLLIMDEPTSVLTPQEAEVLFATLRRLSGEGCAILYISHKLDEVRALCDAATVLRAGEVVAQCDPRSASSAEIAALMVGRDVAQVGRTAAGGEGPVRLSVRNLSLPAPSQFGTALHDVSLDVRGGELVGIAGVAGEGQSELMQALIGERRTPRPETVSVDGRGVGHLGPDPRRLAGAAFVPEERAGHAAVPDMGLPDNVLLSHHRVERLIGPAGWIRRARTSDWAARVREAFDVRAGGARPRAGALSGGNLQKFVVGREILRDPGVLIVNQPTWGVDPGAAVVIRQALVDLARRGAAVLVISQDLEELFAIADRIAVIHAGRLSAARPVSELDAETVGLLMGGAEPGADRDDRLNAETVHA</sequence>